<dbReference type="AlphaFoldDB" id="A0A9P0F149"/>
<feature type="transmembrane region" description="Helical" evidence="13">
    <location>
        <begin position="181"/>
        <end position="207"/>
    </location>
</feature>
<keyword evidence="6 13" id="KW-1133">Transmembrane helix</keyword>
<evidence type="ECO:0000313" key="15">
    <source>
        <dbReference type="Proteomes" id="UP001152759"/>
    </source>
</evidence>
<dbReference type="Gene3D" id="1.10.287.820">
    <property type="entry name" value="Acid-sensing ion channel domain"/>
    <property type="match status" value="1"/>
</dbReference>
<dbReference type="GO" id="GO:0005886">
    <property type="term" value="C:plasma membrane"/>
    <property type="evidence" value="ECO:0007669"/>
    <property type="project" value="TreeGrafter"/>
</dbReference>
<protein>
    <submittedName>
        <fullName evidence="14">Uncharacterized protein</fullName>
    </submittedName>
</protein>
<dbReference type="EMBL" id="OU963864">
    <property type="protein sequence ID" value="CAH0387504.1"/>
    <property type="molecule type" value="Genomic_DNA"/>
</dbReference>
<reference evidence="14" key="1">
    <citation type="submission" date="2021-12" db="EMBL/GenBank/DDBJ databases">
        <authorList>
            <person name="King R."/>
        </authorList>
    </citation>
    <scope>NUCLEOTIDE SEQUENCE</scope>
</reference>
<evidence type="ECO:0000256" key="12">
    <source>
        <dbReference type="RuleBase" id="RU000679"/>
    </source>
</evidence>
<comment type="subcellular location">
    <subcellularLocation>
        <location evidence="1">Membrane</location>
        <topology evidence="1">Multi-pass membrane protein</topology>
    </subcellularLocation>
</comment>
<organism evidence="14 15">
    <name type="scientific">Bemisia tabaci</name>
    <name type="common">Sweetpotato whitefly</name>
    <name type="synonym">Aleurodes tabaci</name>
    <dbReference type="NCBI Taxonomy" id="7038"/>
    <lineage>
        <taxon>Eukaryota</taxon>
        <taxon>Metazoa</taxon>
        <taxon>Ecdysozoa</taxon>
        <taxon>Arthropoda</taxon>
        <taxon>Hexapoda</taxon>
        <taxon>Insecta</taxon>
        <taxon>Pterygota</taxon>
        <taxon>Neoptera</taxon>
        <taxon>Paraneoptera</taxon>
        <taxon>Hemiptera</taxon>
        <taxon>Sternorrhyncha</taxon>
        <taxon>Aleyrodoidea</taxon>
        <taxon>Aleyrodidae</taxon>
        <taxon>Aleyrodinae</taxon>
        <taxon>Bemisia</taxon>
    </lineage>
</organism>
<evidence type="ECO:0000256" key="1">
    <source>
        <dbReference type="ARBA" id="ARBA00004141"/>
    </source>
</evidence>
<evidence type="ECO:0000256" key="7">
    <source>
        <dbReference type="ARBA" id="ARBA00023053"/>
    </source>
</evidence>
<dbReference type="Pfam" id="PF00858">
    <property type="entry name" value="ASC"/>
    <property type="match status" value="1"/>
</dbReference>
<evidence type="ECO:0000256" key="6">
    <source>
        <dbReference type="ARBA" id="ARBA00022989"/>
    </source>
</evidence>
<sequence>MHTRVDVPFYNADVSNALILQSAQTYMDFSIILKETVNDDEVASVSIKQRKCRFAEENRLTVSDRYSFSACIINCRRNKQLELCNCTSHLIPKSKSSEQCDLDGLLCLNNNYLQLSLKKSQGSLQGGNDCYCEPNCDDIELQRIDGEITTIAEPLYSMELKLAYLPSERFRRNVVRRQIDLVVSMGGAVSLFVGASLLSTVEIIYYFTIRQLGSCWLQYTRNADTTKIDFNE</sequence>
<dbReference type="GO" id="GO:0015280">
    <property type="term" value="F:ligand-gated sodium channel activity"/>
    <property type="evidence" value="ECO:0007669"/>
    <property type="project" value="TreeGrafter"/>
</dbReference>
<dbReference type="PANTHER" id="PTHR11690:SF175">
    <property type="entry name" value="PICKPOCKET 13-RELATED"/>
    <property type="match status" value="1"/>
</dbReference>
<keyword evidence="3 12" id="KW-0813">Transport</keyword>
<keyword evidence="10 12" id="KW-0739">Sodium transport</keyword>
<evidence type="ECO:0000256" key="3">
    <source>
        <dbReference type="ARBA" id="ARBA00022448"/>
    </source>
</evidence>
<evidence type="ECO:0000256" key="8">
    <source>
        <dbReference type="ARBA" id="ARBA00023065"/>
    </source>
</evidence>
<comment type="similarity">
    <text evidence="2 12">Belongs to the amiloride-sensitive sodium channel (TC 1.A.6) family.</text>
</comment>
<keyword evidence="15" id="KW-1185">Reference proteome</keyword>
<accession>A0A9P0F149</accession>
<dbReference type="Proteomes" id="UP001152759">
    <property type="component" value="Chromosome 3"/>
</dbReference>
<evidence type="ECO:0000256" key="11">
    <source>
        <dbReference type="ARBA" id="ARBA00023303"/>
    </source>
</evidence>
<proteinExistence type="inferred from homology"/>
<name>A0A9P0F149_BEMTA</name>
<evidence type="ECO:0000256" key="2">
    <source>
        <dbReference type="ARBA" id="ARBA00007193"/>
    </source>
</evidence>
<keyword evidence="9 13" id="KW-0472">Membrane</keyword>
<evidence type="ECO:0000256" key="13">
    <source>
        <dbReference type="SAM" id="Phobius"/>
    </source>
</evidence>
<evidence type="ECO:0000256" key="10">
    <source>
        <dbReference type="ARBA" id="ARBA00023201"/>
    </source>
</evidence>
<evidence type="ECO:0000256" key="9">
    <source>
        <dbReference type="ARBA" id="ARBA00023136"/>
    </source>
</evidence>
<keyword evidence="7" id="KW-0915">Sodium</keyword>
<evidence type="ECO:0000256" key="4">
    <source>
        <dbReference type="ARBA" id="ARBA00022461"/>
    </source>
</evidence>
<gene>
    <name evidence="14" type="ORF">BEMITA_LOCUS6508</name>
</gene>
<evidence type="ECO:0000256" key="5">
    <source>
        <dbReference type="ARBA" id="ARBA00022692"/>
    </source>
</evidence>
<dbReference type="InterPro" id="IPR001873">
    <property type="entry name" value="ENaC"/>
</dbReference>
<keyword evidence="5 12" id="KW-0812">Transmembrane</keyword>
<dbReference type="Gene3D" id="1.10.287.770">
    <property type="entry name" value="YojJ-like"/>
    <property type="match status" value="1"/>
</dbReference>
<evidence type="ECO:0000313" key="14">
    <source>
        <dbReference type="EMBL" id="CAH0387504.1"/>
    </source>
</evidence>
<keyword evidence="4 12" id="KW-0894">Sodium channel</keyword>
<keyword evidence="8 12" id="KW-0406">Ion transport</keyword>
<keyword evidence="11 12" id="KW-0407">Ion channel</keyword>
<dbReference type="PANTHER" id="PTHR11690">
    <property type="entry name" value="AMILORIDE-SENSITIVE SODIUM CHANNEL-RELATED"/>
    <property type="match status" value="1"/>
</dbReference>